<name>A0A3D3R3W4_9PLAN</name>
<organism evidence="1 2">
    <name type="scientific">Gimesia maris</name>
    <dbReference type="NCBI Taxonomy" id="122"/>
    <lineage>
        <taxon>Bacteria</taxon>
        <taxon>Pseudomonadati</taxon>
        <taxon>Planctomycetota</taxon>
        <taxon>Planctomycetia</taxon>
        <taxon>Planctomycetales</taxon>
        <taxon>Planctomycetaceae</taxon>
        <taxon>Gimesia</taxon>
    </lineage>
</organism>
<dbReference type="AlphaFoldDB" id="A0A3D3R3W4"/>
<comment type="caution">
    <text evidence="1">The sequence shown here is derived from an EMBL/GenBank/DDBJ whole genome shotgun (WGS) entry which is preliminary data.</text>
</comment>
<evidence type="ECO:0000313" key="1">
    <source>
        <dbReference type="EMBL" id="HCO23523.1"/>
    </source>
</evidence>
<dbReference type="EMBL" id="DQAY01000060">
    <property type="protein sequence ID" value="HCO23523.1"/>
    <property type="molecule type" value="Genomic_DNA"/>
</dbReference>
<reference evidence="1 2" key="1">
    <citation type="journal article" date="2018" name="Nat. Biotechnol.">
        <title>A standardized bacterial taxonomy based on genome phylogeny substantially revises the tree of life.</title>
        <authorList>
            <person name="Parks D.H."/>
            <person name="Chuvochina M."/>
            <person name="Waite D.W."/>
            <person name="Rinke C."/>
            <person name="Skarshewski A."/>
            <person name="Chaumeil P.A."/>
            <person name="Hugenholtz P."/>
        </authorList>
    </citation>
    <scope>NUCLEOTIDE SEQUENCE [LARGE SCALE GENOMIC DNA]</scope>
    <source>
        <strain evidence="1">UBA9375</strain>
    </source>
</reference>
<evidence type="ECO:0000313" key="2">
    <source>
        <dbReference type="Proteomes" id="UP000263642"/>
    </source>
</evidence>
<accession>A0A3D3R3W4</accession>
<sequence>MSNTIPGFAEFAQQPDISHQELVSRLENSSGLGVSLMDPSKLYNFPDSHQPSESALVFLVSDYPRSKNATYLVDGLDFAPEADIDLPLRSRDRLELILLLIESLFENYNISRLCIAFSDMDQIEAVIKTSQADLRKTILEDCESNIMPPCSIYDIVAD</sequence>
<proteinExistence type="predicted"/>
<gene>
    <name evidence="1" type="ORF">DIT97_10870</name>
</gene>
<protein>
    <submittedName>
        <fullName evidence="1">Uncharacterized protein</fullName>
    </submittedName>
</protein>
<dbReference type="Proteomes" id="UP000263642">
    <property type="component" value="Unassembled WGS sequence"/>
</dbReference>